<accession>A0A4Q7JG85</accession>
<proteinExistence type="predicted"/>
<evidence type="ECO:0000313" key="2">
    <source>
        <dbReference type="EMBL" id="RZQ65764.1"/>
    </source>
</evidence>
<dbReference type="GO" id="GO:0008236">
    <property type="term" value="F:serine-type peptidase activity"/>
    <property type="evidence" value="ECO:0007669"/>
    <property type="project" value="InterPro"/>
</dbReference>
<dbReference type="RefSeq" id="WP_130473333.1">
    <property type="nucleotide sequence ID" value="NZ_SFCC01000001.1"/>
</dbReference>
<evidence type="ECO:0000313" key="3">
    <source>
        <dbReference type="Proteomes" id="UP000292003"/>
    </source>
</evidence>
<dbReference type="OrthoDB" id="8111537at2"/>
<dbReference type="EMBL" id="SFCC01000001">
    <property type="protein sequence ID" value="RZQ65764.1"/>
    <property type="molecule type" value="Genomic_DNA"/>
</dbReference>
<feature type="domain" description="Peptidase S9 prolyl oligopeptidase catalytic" evidence="1">
    <location>
        <begin position="204"/>
        <end position="373"/>
    </location>
</feature>
<dbReference type="InterPro" id="IPR029058">
    <property type="entry name" value="AB_hydrolase_fold"/>
</dbReference>
<name>A0A4Q7JG85_9PSEU</name>
<protein>
    <submittedName>
        <fullName evidence="2">Peptidase</fullName>
    </submittedName>
</protein>
<gene>
    <name evidence="2" type="ORF">EWH70_01370</name>
</gene>
<organism evidence="2 3">
    <name type="scientific">Amycolatopsis suaedae</name>
    <dbReference type="NCBI Taxonomy" id="2510978"/>
    <lineage>
        <taxon>Bacteria</taxon>
        <taxon>Bacillati</taxon>
        <taxon>Actinomycetota</taxon>
        <taxon>Actinomycetes</taxon>
        <taxon>Pseudonocardiales</taxon>
        <taxon>Pseudonocardiaceae</taxon>
        <taxon>Amycolatopsis</taxon>
    </lineage>
</organism>
<keyword evidence="3" id="KW-1185">Reference proteome</keyword>
<sequence length="382" mass="41103">MRRKVLIGLAVLLVLVVGASFGLAWWGSGEAIEPDHRHYTNPDRSNIVREVRWSGSTRTVVIGSPNDFARRLGTHRMVWDGVDATVGPALAETADTVERPIVEGPAPSVGTTVAVTGVMITDPKSTFGFDYTEVMVPTELGPAPAWRIPATGPAEDTWVIAVHGRNARRNAMVAIPAFHRLGLPVLAITYRNDEGAPPAPDGFLHYGESEYRDVEAAVRYAQGQGARRVVLYGGSMGGMIVGQFLRHSPLASTVTATVLDSPLLSMPAVTEHAAGQYGVPPPAAWLSTVLVNWRSGVDLDELDLVTHPPATRPPMLLFGAGADSQAPPRMTRDFVAAAPALNWPVTYEEFPGAEHVESWNADPPRYERAISGFVSRTVLGRP</sequence>
<dbReference type="AlphaFoldDB" id="A0A4Q7JG85"/>
<dbReference type="Gene3D" id="3.40.50.1820">
    <property type="entry name" value="alpha/beta hydrolase"/>
    <property type="match status" value="1"/>
</dbReference>
<dbReference type="Pfam" id="PF00326">
    <property type="entry name" value="Peptidase_S9"/>
    <property type="match status" value="1"/>
</dbReference>
<dbReference type="SUPFAM" id="SSF53474">
    <property type="entry name" value="alpha/beta-Hydrolases"/>
    <property type="match status" value="1"/>
</dbReference>
<dbReference type="GO" id="GO:0006508">
    <property type="term" value="P:proteolysis"/>
    <property type="evidence" value="ECO:0007669"/>
    <property type="project" value="InterPro"/>
</dbReference>
<reference evidence="2 3" key="1">
    <citation type="submission" date="2019-02" db="EMBL/GenBank/DDBJ databases">
        <title>Draft genome sequence of Amycolatopsis sp. 8-3EHSu isolated from roots of Suaeda maritima.</title>
        <authorList>
            <person name="Duangmal K."/>
            <person name="Chantavorakit T."/>
        </authorList>
    </citation>
    <scope>NUCLEOTIDE SEQUENCE [LARGE SCALE GENOMIC DNA]</scope>
    <source>
        <strain evidence="2 3">8-3EHSu</strain>
    </source>
</reference>
<dbReference type="InterPro" id="IPR001375">
    <property type="entry name" value="Peptidase_S9_cat"/>
</dbReference>
<dbReference type="Proteomes" id="UP000292003">
    <property type="component" value="Unassembled WGS sequence"/>
</dbReference>
<comment type="caution">
    <text evidence="2">The sequence shown here is derived from an EMBL/GenBank/DDBJ whole genome shotgun (WGS) entry which is preliminary data.</text>
</comment>
<evidence type="ECO:0000259" key="1">
    <source>
        <dbReference type="Pfam" id="PF00326"/>
    </source>
</evidence>